<dbReference type="InterPro" id="IPR001810">
    <property type="entry name" value="F-box_dom"/>
</dbReference>
<dbReference type="GO" id="GO:0005737">
    <property type="term" value="C:cytoplasm"/>
    <property type="evidence" value="ECO:0007669"/>
    <property type="project" value="UniProtKB-ARBA"/>
</dbReference>
<dbReference type="InterPro" id="IPR036047">
    <property type="entry name" value="F-box-like_dom_sf"/>
</dbReference>
<dbReference type="GO" id="GO:0006516">
    <property type="term" value="P:glycoprotein catabolic process"/>
    <property type="evidence" value="ECO:0007669"/>
    <property type="project" value="TreeGrafter"/>
</dbReference>
<feature type="domain" description="FBA" evidence="3">
    <location>
        <begin position="100"/>
        <end position="275"/>
    </location>
</feature>
<sequence>MGASTSLGLPARVPDPHREPQEAPGPNQLPIEMLRKVLSYLPPSTLLRHCRPVCRRWRDVVDGWDLWRSILPWKHPDLWPVISTCLPPADNPGPCILGRFCERRPIGSKLTANPVGKDLWNCMVLSGSDSSEEEEDLGARLKTSGETSYSPAYRCWYKGEILDLEEEGLWRELLDSGKIWISVCRRWTEQQGSDRMYQLVVKLLDANYAILHYFFHKRFPVRPRTGSFSFRIMHAFTNIKKGVRFVLFDHSVEGYDSWPEQCGVCRPQSSVIVRIRPEAVPDLQVSDDAGSLNVMGILHGTKESAAAWPGEDDLWASGGLPTRVPAPDRELEEVLDQNRLPNELLQEVLSYLPPSTLLGQSRQVCRRWVVDGWDLWRSILPWKHPDLWPVIRTCLPPADDPGPCILGRFCELRPIGRNLLGDSQSSRGLDPPVPLPAPPSSFFSKPPRSQIREAVNVDQLPNELLQEVLSYLPPGTLLRHCRPVCRRWRDLVDGWDLWRSILPWKQPDLWPVIRTCLPPTDDPGPCTLGRFCELRPIGRKLLRNSQNSRGLAATKPGEETMCTSASRNWLVGVCSLKPEPKETPGPNQLPIEMLREVLSYLPPRMLIRHCRLVCRRWRDVVDDWDLWRSILPWKHPNLWPVIRTCLPPADNPGPCILGRFCERRPIGRNLLRSPRGLGGSQKWTVLSREDDWTEEKENLEVMPRAYMQTSFLSSYRRYHKKQVLDLEKEGLWRELLDSGNIEICVSDWRNDRQGIDCIYQLTVHLLDANQAILDHFSPLPFPIRRGRNSVSSRASHVFSNIKKGVRFVSFERHIWDLEFRNEQYGVCLMNSTVFVRVCLP</sequence>
<dbReference type="FunFam" id="2.60.120.260:FF:000168">
    <property type="entry name" value="F-box only protein 6-like Protein"/>
    <property type="match status" value="2"/>
</dbReference>
<feature type="domain" description="F-box" evidence="2">
    <location>
        <begin position="23"/>
        <end position="70"/>
    </location>
</feature>
<evidence type="ECO:0000313" key="4">
    <source>
        <dbReference type="EMBL" id="MXQ96152.1"/>
    </source>
</evidence>
<dbReference type="GO" id="GO:0031146">
    <property type="term" value="P:SCF-dependent proteasomal ubiquitin-dependent protein catabolic process"/>
    <property type="evidence" value="ECO:0007669"/>
    <property type="project" value="TreeGrafter"/>
</dbReference>
<dbReference type="SMART" id="SM00256">
    <property type="entry name" value="FBOX"/>
    <property type="match status" value="4"/>
</dbReference>
<dbReference type="SUPFAM" id="SSF49785">
    <property type="entry name" value="Galactose-binding domain-like"/>
    <property type="match status" value="2"/>
</dbReference>
<dbReference type="AlphaFoldDB" id="A0A6B0S2I7"/>
<gene>
    <name evidence="4" type="ORF">E5288_WYG020238</name>
</gene>
<keyword evidence="5" id="KW-1185">Reference proteome</keyword>
<dbReference type="SUPFAM" id="SSF81383">
    <property type="entry name" value="F-box domain"/>
    <property type="match status" value="4"/>
</dbReference>
<reference evidence="4" key="1">
    <citation type="submission" date="2019-10" db="EMBL/GenBank/DDBJ databases">
        <title>The sequence and de novo assembly of the wild yak genome.</title>
        <authorList>
            <person name="Liu Y."/>
        </authorList>
    </citation>
    <scope>NUCLEOTIDE SEQUENCE [LARGE SCALE GENOMIC DNA]</scope>
    <source>
        <strain evidence="4">WY2019</strain>
    </source>
</reference>
<accession>A0A6B0S2I7</accession>
<evidence type="ECO:0008006" key="6">
    <source>
        <dbReference type="Google" id="ProtNLM"/>
    </source>
</evidence>
<feature type="region of interest" description="Disordered" evidence="1">
    <location>
        <begin position="1"/>
        <end position="27"/>
    </location>
</feature>
<evidence type="ECO:0000259" key="2">
    <source>
        <dbReference type="PROSITE" id="PS50181"/>
    </source>
</evidence>
<dbReference type="InterPro" id="IPR039752">
    <property type="entry name" value="F-box_only"/>
</dbReference>
<feature type="domain" description="F-box" evidence="2">
    <location>
        <begin position="583"/>
        <end position="630"/>
    </location>
</feature>
<dbReference type="SMART" id="SM01198">
    <property type="entry name" value="FBA"/>
    <property type="match status" value="2"/>
</dbReference>
<name>A0A6B0S2I7_9CETA</name>
<dbReference type="EMBL" id="VBQZ03000154">
    <property type="protein sequence ID" value="MXQ96152.1"/>
    <property type="molecule type" value="Genomic_DNA"/>
</dbReference>
<dbReference type="InterPro" id="IPR007397">
    <property type="entry name" value="F-box-assoc_dom"/>
</dbReference>
<dbReference type="GO" id="GO:0061630">
    <property type="term" value="F:ubiquitin protein ligase activity"/>
    <property type="evidence" value="ECO:0007669"/>
    <property type="project" value="TreeGrafter"/>
</dbReference>
<organism evidence="4 5">
    <name type="scientific">Bos mutus</name>
    <name type="common">wild yak</name>
    <dbReference type="NCBI Taxonomy" id="72004"/>
    <lineage>
        <taxon>Eukaryota</taxon>
        <taxon>Metazoa</taxon>
        <taxon>Chordata</taxon>
        <taxon>Craniata</taxon>
        <taxon>Vertebrata</taxon>
        <taxon>Euteleostomi</taxon>
        <taxon>Mammalia</taxon>
        <taxon>Eutheria</taxon>
        <taxon>Laurasiatheria</taxon>
        <taxon>Artiodactyla</taxon>
        <taxon>Ruminantia</taxon>
        <taxon>Pecora</taxon>
        <taxon>Bovidae</taxon>
        <taxon>Bovinae</taxon>
        <taxon>Bos</taxon>
    </lineage>
</organism>
<proteinExistence type="predicted"/>
<feature type="domain" description="FBA" evidence="3">
    <location>
        <begin position="660"/>
        <end position="837"/>
    </location>
</feature>
<evidence type="ECO:0000313" key="5">
    <source>
        <dbReference type="Proteomes" id="UP000322234"/>
    </source>
</evidence>
<dbReference type="PROSITE" id="PS51114">
    <property type="entry name" value="FBA"/>
    <property type="match status" value="2"/>
</dbReference>
<evidence type="ECO:0000259" key="3">
    <source>
        <dbReference type="PROSITE" id="PS51114"/>
    </source>
</evidence>
<dbReference type="InterPro" id="IPR008979">
    <property type="entry name" value="Galactose-bd-like_sf"/>
</dbReference>
<dbReference type="GO" id="GO:0019005">
    <property type="term" value="C:SCF ubiquitin ligase complex"/>
    <property type="evidence" value="ECO:0007669"/>
    <property type="project" value="TreeGrafter"/>
</dbReference>
<feature type="domain" description="F-box" evidence="2">
    <location>
        <begin position="334"/>
        <end position="379"/>
    </location>
</feature>
<dbReference type="PANTHER" id="PTHR12125:SF9">
    <property type="entry name" value="F-BOX ONLY PROTEIN 27"/>
    <property type="match status" value="1"/>
</dbReference>
<dbReference type="Proteomes" id="UP000322234">
    <property type="component" value="Unassembled WGS sequence"/>
</dbReference>
<dbReference type="GO" id="GO:0036503">
    <property type="term" value="P:ERAD pathway"/>
    <property type="evidence" value="ECO:0007669"/>
    <property type="project" value="TreeGrafter"/>
</dbReference>
<comment type="caution">
    <text evidence="4">The sequence shown here is derived from an EMBL/GenBank/DDBJ whole genome shotgun (WGS) entry which is preliminary data.</text>
</comment>
<protein>
    <recommendedName>
        <fullName evidence="6">F-box only protein 27</fullName>
    </recommendedName>
</protein>
<feature type="domain" description="F-box" evidence="2">
    <location>
        <begin position="454"/>
        <end position="501"/>
    </location>
</feature>
<dbReference type="Pfam" id="PF04300">
    <property type="entry name" value="FBA"/>
    <property type="match status" value="2"/>
</dbReference>
<dbReference type="Gene3D" id="1.20.1280.50">
    <property type="match status" value="4"/>
</dbReference>
<dbReference type="Pfam" id="PF12937">
    <property type="entry name" value="F-box-like"/>
    <property type="match status" value="4"/>
</dbReference>
<dbReference type="PROSITE" id="PS50181">
    <property type="entry name" value="FBOX"/>
    <property type="match status" value="4"/>
</dbReference>
<dbReference type="PANTHER" id="PTHR12125">
    <property type="entry name" value="F-BOX ONLY PROTEIN 6-LIKE PROTEIN"/>
    <property type="match status" value="1"/>
</dbReference>
<dbReference type="Gene3D" id="2.60.120.260">
    <property type="entry name" value="Galactose-binding domain-like"/>
    <property type="match status" value="2"/>
</dbReference>
<evidence type="ECO:0000256" key="1">
    <source>
        <dbReference type="SAM" id="MobiDB-lite"/>
    </source>
</evidence>